<keyword evidence="5" id="KW-1185">Reference proteome</keyword>
<dbReference type="AlphaFoldDB" id="A0A2S9Q276"/>
<accession>A0A2S9Q276</accession>
<feature type="transmembrane region" description="Helical" evidence="2">
    <location>
        <begin position="183"/>
        <end position="211"/>
    </location>
</feature>
<feature type="transmembrane region" description="Helical" evidence="2">
    <location>
        <begin position="141"/>
        <end position="171"/>
    </location>
</feature>
<keyword evidence="2" id="KW-0472">Membrane</keyword>
<gene>
    <name evidence="4" type="ORF">C6N75_02605</name>
</gene>
<organism evidence="4 5">
    <name type="scientific">Streptomyces solincola</name>
    <dbReference type="NCBI Taxonomy" id="2100817"/>
    <lineage>
        <taxon>Bacteria</taxon>
        <taxon>Bacillati</taxon>
        <taxon>Actinomycetota</taxon>
        <taxon>Actinomycetes</taxon>
        <taxon>Kitasatosporales</taxon>
        <taxon>Streptomycetaceae</taxon>
        <taxon>Streptomyces</taxon>
    </lineage>
</organism>
<evidence type="ECO:0000313" key="5">
    <source>
        <dbReference type="Proteomes" id="UP000239322"/>
    </source>
</evidence>
<dbReference type="EMBL" id="PVLV01000035">
    <property type="protein sequence ID" value="PRH80738.1"/>
    <property type="molecule type" value="Genomic_DNA"/>
</dbReference>
<evidence type="ECO:0000256" key="1">
    <source>
        <dbReference type="SAM" id="MobiDB-lite"/>
    </source>
</evidence>
<dbReference type="InterPro" id="IPR025241">
    <property type="entry name" value="DUF4190"/>
</dbReference>
<comment type="caution">
    <text evidence="4">The sequence shown here is derived from an EMBL/GenBank/DDBJ whole genome shotgun (WGS) entry which is preliminary data.</text>
</comment>
<reference evidence="4 5" key="1">
    <citation type="submission" date="2018-03" db="EMBL/GenBank/DDBJ databases">
        <title>Novel Streptomyces sp. from soil.</title>
        <authorList>
            <person name="Tan G.Y.A."/>
            <person name="Lee Z.Y."/>
        </authorList>
    </citation>
    <scope>NUCLEOTIDE SEQUENCE [LARGE SCALE GENOMIC DNA]</scope>
    <source>
        <strain evidence="4 5">ST5x</strain>
    </source>
</reference>
<feature type="compositionally biased region" description="Pro residues" evidence="1">
    <location>
        <begin position="50"/>
        <end position="63"/>
    </location>
</feature>
<keyword evidence="2" id="KW-1133">Transmembrane helix</keyword>
<sequence>MSDKRDPHDPWAPPEGGTPRERPADPPATPPPGVHDFPTVTSLPGADGEVPPPPLAPGGPSPTMPGGYGHGYPDPAAPPGGYGYPDPAATSGGYGRPDLTATSAGYGYPPAPAPGPGYPGYPGYGAWGSGGQSNGMGITAMVLGIVAVVMFCAWGLGVLLGILALIFGIIGRNKAKRGEANNGGMALAGVILGSVAIAAGAAFLAFLVWAVNQDGGDGSDPDPYPYGSALSQPAAAPR</sequence>
<evidence type="ECO:0000259" key="3">
    <source>
        <dbReference type="Pfam" id="PF13828"/>
    </source>
</evidence>
<evidence type="ECO:0000256" key="2">
    <source>
        <dbReference type="SAM" id="Phobius"/>
    </source>
</evidence>
<evidence type="ECO:0000313" key="4">
    <source>
        <dbReference type="EMBL" id="PRH80738.1"/>
    </source>
</evidence>
<protein>
    <recommendedName>
        <fullName evidence="3">DUF4190 domain-containing protein</fullName>
    </recommendedName>
</protein>
<name>A0A2S9Q276_9ACTN</name>
<dbReference type="Proteomes" id="UP000239322">
    <property type="component" value="Unassembled WGS sequence"/>
</dbReference>
<proteinExistence type="predicted"/>
<feature type="region of interest" description="Disordered" evidence="1">
    <location>
        <begin position="219"/>
        <end position="238"/>
    </location>
</feature>
<keyword evidence="2" id="KW-0812">Transmembrane</keyword>
<dbReference type="Pfam" id="PF13828">
    <property type="entry name" value="DUF4190"/>
    <property type="match status" value="1"/>
</dbReference>
<feature type="region of interest" description="Disordered" evidence="1">
    <location>
        <begin position="1"/>
        <end position="96"/>
    </location>
</feature>
<feature type="domain" description="DUF4190" evidence="3">
    <location>
        <begin position="136"/>
        <end position="201"/>
    </location>
</feature>
<dbReference type="RefSeq" id="WP_105867204.1">
    <property type="nucleotide sequence ID" value="NZ_PVLV01000035.1"/>
</dbReference>